<dbReference type="SMART" id="SM00150">
    <property type="entry name" value="SPEC"/>
    <property type="match status" value="2"/>
</dbReference>
<dbReference type="SUPFAM" id="SSF46966">
    <property type="entry name" value="Spectrin repeat"/>
    <property type="match status" value="4"/>
</dbReference>
<dbReference type="PANTHER" id="PTHR12268:SF25">
    <property type="entry name" value="DYSTROPHIN"/>
    <property type="match status" value="1"/>
</dbReference>
<dbReference type="Pfam" id="PF00435">
    <property type="entry name" value="Spectrin"/>
    <property type="match status" value="1"/>
</dbReference>
<comment type="caution">
    <text evidence="1">The sequence shown here is derived from an EMBL/GenBank/DDBJ whole genome shotgun (WGS) entry which is preliminary data.</text>
</comment>
<dbReference type="PANTHER" id="PTHR12268">
    <property type="entry name" value="E3 UBIQUITIN-PROTEIN LIGASE KCMF1"/>
    <property type="match status" value="1"/>
</dbReference>
<dbReference type="Gene3D" id="1.20.58.60">
    <property type="match status" value="4"/>
</dbReference>
<proteinExistence type="predicted"/>
<sequence length="500" mass="57369">DLVEDIPLQEVVLGRVNPAGEDISQMSTPDDALRLRSQLKLLNTRWANVCRELRERKRRWGLFLTRRNPSAEARTAATELEEDMGSMLGWLDKAEGVLAIPLQPPEPQHIRDTLSKVQTRVEELPGKKLAVENLNARQNMLTLPADKHKDIRGINTRWAQVSKALPERQLEIEGLLKELLKLQGQLEDVSAWASSTRTKLEHSPEEPPPNVQQLLFFLLIFTINHIILTAKACVLNLAETGYVPLQQLIEDVQLKKPEVEFVLERANQLYKETPPGWLDKVNEAPIGSSQAESAALQQFNKSWAELTDWLKMLDNMVQNKQVVVADLDDINENICQLKASLQELDKRRPLLEKQVTAAQNLKNKTSNQDTRNAITERIDKLQTHWEDSQTKLSDRLKQILNMLQDSTNWLDAKREVDYLIKQASGRLESWQEITYTADSLKRQHTDLRLFMKELKQWHGQVAETNALANKLLTLYANDDTHKVTQVNDNMLATWTHINKR</sequence>
<dbReference type="CDD" id="cd00176">
    <property type="entry name" value="SPEC"/>
    <property type="match status" value="1"/>
</dbReference>
<dbReference type="EMBL" id="JAHRIO010090839">
    <property type="protein sequence ID" value="MEQ2188262.1"/>
    <property type="molecule type" value="Genomic_DNA"/>
</dbReference>
<protein>
    <recommendedName>
        <fullName evidence="3">Dystrophin</fullName>
    </recommendedName>
</protein>
<dbReference type="InterPro" id="IPR002017">
    <property type="entry name" value="Spectrin_repeat"/>
</dbReference>
<gene>
    <name evidence="1" type="ORF">GOODEAATRI_013214</name>
</gene>
<organism evidence="1 2">
    <name type="scientific">Goodea atripinnis</name>
    <dbReference type="NCBI Taxonomy" id="208336"/>
    <lineage>
        <taxon>Eukaryota</taxon>
        <taxon>Metazoa</taxon>
        <taxon>Chordata</taxon>
        <taxon>Craniata</taxon>
        <taxon>Vertebrata</taxon>
        <taxon>Euteleostomi</taxon>
        <taxon>Actinopterygii</taxon>
        <taxon>Neopterygii</taxon>
        <taxon>Teleostei</taxon>
        <taxon>Neoteleostei</taxon>
        <taxon>Acanthomorphata</taxon>
        <taxon>Ovalentaria</taxon>
        <taxon>Atherinomorphae</taxon>
        <taxon>Cyprinodontiformes</taxon>
        <taxon>Goodeidae</taxon>
        <taxon>Goodea</taxon>
    </lineage>
</organism>
<evidence type="ECO:0000313" key="1">
    <source>
        <dbReference type="EMBL" id="MEQ2188262.1"/>
    </source>
</evidence>
<dbReference type="InterPro" id="IPR018159">
    <property type="entry name" value="Spectrin/alpha-actinin"/>
</dbReference>
<dbReference type="Proteomes" id="UP001476798">
    <property type="component" value="Unassembled WGS sequence"/>
</dbReference>
<keyword evidence="2" id="KW-1185">Reference proteome</keyword>
<feature type="non-terminal residue" evidence="1">
    <location>
        <position position="1"/>
    </location>
</feature>
<evidence type="ECO:0008006" key="3">
    <source>
        <dbReference type="Google" id="ProtNLM"/>
    </source>
</evidence>
<accession>A0ABV0PY65</accession>
<dbReference type="InterPro" id="IPR050774">
    <property type="entry name" value="KCMF1/Dystrophin"/>
</dbReference>
<name>A0ABV0PY65_9TELE</name>
<reference evidence="1 2" key="1">
    <citation type="submission" date="2021-06" db="EMBL/GenBank/DDBJ databases">
        <authorList>
            <person name="Palmer J.M."/>
        </authorList>
    </citation>
    <scope>NUCLEOTIDE SEQUENCE [LARGE SCALE GENOMIC DNA]</scope>
    <source>
        <strain evidence="1 2">GA_2019</strain>
        <tissue evidence="1">Muscle</tissue>
    </source>
</reference>
<evidence type="ECO:0000313" key="2">
    <source>
        <dbReference type="Proteomes" id="UP001476798"/>
    </source>
</evidence>